<keyword evidence="9" id="KW-1185">Reference proteome</keyword>
<gene>
    <name evidence="10" type="primary">LOC115805508</name>
</gene>
<protein>
    <recommendedName>
        <fullName evidence="7">MICOS complex subunit</fullName>
    </recommendedName>
</protein>
<sequence length="227" mass="24516">MDEAKTERQLSPSELSVYTPRPQRLHFVAEQPSALENGLSAVRGRLQCYVQAVKDTFVGVSVRVVNLYHAGQDVYHFLKEPSPGFLPRFGVIAVSGLGGVILARKGPRWKRLGLPLSLAGAGAAVCYPAQTVAVLKMSGKKLYAASQWTSTAVAALWKPNPIKDTGAPPLISPMLDTQVPTAVPEARLERQVSEIPEQRAVVPEMDPGLVDFGQSNPEDADLYSTRG</sequence>
<evidence type="ECO:0000313" key="9">
    <source>
        <dbReference type="Proteomes" id="UP000504632"/>
    </source>
</evidence>
<organism evidence="9 10">
    <name type="scientific">Chanos chanos</name>
    <name type="common">Milkfish</name>
    <name type="synonym">Mugil chanos</name>
    <dbReference type="NCBI Taxonomy" id="29144"/>
    <lineage>
        <taxon>Eukaryota</taxon>
        <taxon>Metazoa</taxon>
        <taxon>Chordata</taxon>
        <taxon>Craniata</taxon>
        <taxon>Vertebrata</taxon>
        <taxon>Euteleostomi</taxon>
        <taxon>Actinopterygii</taxon>
        <taxon>Neopterygii</taxon>
        <taxon>Teleostei</taxon>
        <taxon>Ostariophysi</taxon>
        <taxon>Gonorynchiformes</taxon>
        <taxon>Chanidae</taxon>
        <taxon>Chanos</taxon>
    </lineage>
</organism>
<dbReference type="GO" id="GO:0061617">
    <property type="term" value="C:MICOS complex"/>
    <property type="evidence" value="ECO:0007669"/>
    <property type="project" value="UniProtKB-UniRule"/>
</dbReference>
<keyword evidence="4" id="KW-1133">Transmembrane helix</keyword>
<dbReference type="GO" id="GO:0042407">
    <property type="term" value="P:cristae formation"/>
    <property type="evidence" value="ECO:0007669"/>
    <property type="project" value="InterPro"/>
</dbReference>
<evidence type="ECO:0000256" key="1">
    <source>
        <dbReference type="ARBA" id="ARBA00004325"/>
    </source>
</evidence>
<evidence type="ECO:0000256" key="7">
    <source>
        <dbReference type="RuleBase" id="RU363021"/>
    </source>
</evidence>
<dbReference type="Pfam" id="PF09769">
    <property type="entry name" value="ApoO"/>
    <property type="match status" value="1"/>
</dbReference>
<keyword evidence="5 7" id="KW-0496">Mitochondrion</keyword>
<comment type="subunit">
    <text evidence="7">Component of the mitochondrial contact site and cristae organizing system (MICOS) complex.</text>
</comment>
<accession>A0A6J2UNH1</accession>
<evidence type="ECO:0000256" key="4">
    <source>
        <dbReference type="ARBA" id="ARBA00022989"/>
    </source>
</evidence>
<evidence type="ECO:0000256" key="8">
    <source>
        <dbReference type="SAM" id="MobiDB-lite"/>
    </source>
</evidence>
<comment type="similarity">
    <text evidence="2">Belongs to the apolipoprotein O/MICOS complex subunit Mic27 family.</text>
</comment>
<dbReference type="OrthoDB" id="5973346at2759"/>
<dbReference type="Proteomes" id="UP000504632">
    <property type="component" value="Chromosome 2"/>
</dbReference>
<dbReference type="InParanoid" id="A0A6J2UNH1"/>
<dbReference type="InterPro" id="IPR033182">
    <property type="entry name" value="MIC26/MIC27_animal"/>
</dbReference>
<keyword evidence="7" id="KW-0999">Mitochondrion inner membrane</keyword>
<comment type="function">
    <text evidence="7">Component of the MICOS complex, a large protein complex of the mitochondrial inner membrane that plays crucial roles in the maintenance of crista junctions, inner membrane architecture, and formation of contact sites to the outer membrane.</text>
</comment>
<reference evidence="10" key="1">
    <citation type="submission" date="2025-08" db="UniProtKB">
        <authorList>
            <consortium name="RefSeq"/>
        </authorList>
    </citation>
    <scope>IDENTIFICATION</scope>
</reference>
<evidence type="ECO:0000313" key="10">
    <source>
        <dbReference type="RefSeq" id="XP_030621970.1"/>
    </source>
</evidence>
<dbReference type="InterPro" id="IPR019166">
    <property type="entry name" value="MIC26/MIC27"/>
</dbReference>
<evidence type="ECO:0000256" key="5">
    <source>
        <dbReference type="ARBA" id="ARBA00023128"/>
    </source>
</evidence>
<evidence type="ECO:0000256" key="3">
    <source>
        <dbReference type="ARBA" id="ARBA00022692"/>
    </source>
</evidence>
<name>A0A6J2UNH1_CHACN</name>
<dbReference type="GeneID" id="115805508"/>
<comment type="subcellular location">
    <subcellularLocation>
        <location evidence="7">Mitochondrion inner membrane</location>
    </subcellularLocation>
    <subcellularLocation>
        <location evidence="1">Mitochondrion membrane</location>
    </subcellularLocation>
</comment>
<dbReference type="PANTHER" id="PTHR14564">
    <property type="entry name" value="MICOS COMPLEX SUBUNIT MIC26 / MIC27 FAMILY MEMBER"/>
    <property type="match status" value="1"/>
</dbReference>
<evidence type="ECO:0000256" key="6">
    <source>
        <dbReference type="ARBA" id="ARBA00023136"/>
    </source>
</evidence>
<proteinExistence type="inferred from homology"/>
<feature type="region of interest" description="Disordered" evidence="8">
    <location>
        <begin position="207"/>
        <end position="227"/>
    </location>
</feature>
<dbReference type="AlphaFoldDB" id="A0A6J2UNH1"/>
<keyword evidence="6" id="KW-0472">Membrane</keyword>
<evidence type="ECO:0000256" key="2">
    <source>
        <dbReference type="ARBA" id="ARBA00010904"/>
    </source>
</evidence>
<dbReference type="RefSeq" id="XP_030621970.1">
    <property type="nucleotide sequence ID" value="XM_030766110.1"/>
</dbReference>
<keyword evidence="3" id="KW-0812">Transmembrane</keyword>